<evidence type="ECO:0000256" key="3">
    <source>
        <dbReference type="ARBA" id="ARBA00011720"/>
    </source>
</evidence>
<evidence type="ECO:0000256" key="8">
    <source>
        <dbReference type="ARBA" id="ARBA00023136"/>
    </source>
</evidence>
<evidence type="ECO:0000313" key="16">
    <source>
        <dbReference type="EMBL" id="CAF3787925.1"/>
    </source>
</evidence>
<proteinExistence type="inferred from homology"/>
<evidence type="ECO:0000256" key="6">
    <source>
        <dbReference type="ARBA" id="ARBA00022824"/>
    </source>
</evidence>
<keyword evidence="8 12" id="KW-0472">Membrane</keyword>
<feature type="compositionally biased region" description="Polar residues" evidence="11">
    <location>
        <begin position="57"/>
        <end position="70"/>
    </location>
</feature>
<dbReference type="PANTHER" id="PTHR13448">
    <property type="entry name" value="TRANSMEMBRANE PROTEIN 214"/>
    <property type="match status" value="1"/>
</dbReference>
<evidence type="ECO:0000256" key="12">
    <source>
        <dbReference type="SAM" id="Phobius"/>
    </source>
</evidence>
<sequence length="654" mass="75802">MPNESWQTVGKSKKITTPSKSVTNIPKAEVKNIKLSDSAFSSMRQRETEDGEKDESTVTNIEQSKSTSVVKPSTLKPSKTPTTINLKQALQNIDVSVLENEYSSTNDKTSATSVWVEKVIYAFIEQIKDVTTTDPIFAKEDNDYPMNALKSPVRDFLSKNFKQQSILKAIKICRESLLNTSSDSSAIVGYQVLLQFFIRHITDQSDRILNDVDTVSKMLKKYSSDKIMRLLWCYSQFRYKQPGLALEIWFRLFYPLIENRVYNQFVVDDLAQLTKRNSSYEELLKPDNQFSLKTFLEFMEFIDRPNPAITKQMRCSLGQSCSTIQDLFIKDSKNLSKDGSNYFKILFPLLSDNKQRSAKNQTQIDRMIMACFDDKTVSNTWLSLHKSYPKSTISLLNVIKTNSKQVLSNPKERHSLIQQLRAISSDAVKLNDGKHTPHDEFLNLYKENDTITSRAQGKGKRRFFKLTLFLMACISLYYFWPLITLTLSPYFKDHLHHFQHPVILSMRKQLQTIEIQTKKTLQPYLRKSEEYIRSSVIAAEPYVEMGYNHARKQVDHVWKYLQSLQGPASELAIVLADQIRQISFVIYEHCIKYLSILFDMGSRYTEQSVNISKIYVKQLYVILYDQWEHLDTTDLKMKAERLIKTIKTRFSSSA</sequence>
<dbReference type="AlphaFoldDB" id="A0A814HWG9"/>
<dbReference type="GO" id="GO:0005794">
    <property type="term" value="C:Golgi apparatus"/>
    <property type="evidence" value="ECO:0007669"/>
    <property type="project" value="TreeGrafter"/>
</dbReference>
<evidence type="ECO:0000256" key="5">
    <source>
        <dbReference type="ARBA" id="ARBA00022703"/>
    </source>
</evidence>
<dbReference type="GO" id="GO:0005789">
    <property type="term" value="C:endoplasmic reticulum membrane"/>
    <property type="evidence" value="ECO:0007669"/>
    <property type="project" value="UniProtKB-SubCell"/>
</dbReference>
<protein>
    <submittedName>
        <fullName evidence="14">Uncharacterized protein</fullName>
    </submittedName>
</protein>
<feature type="region of interest" description="Disordered" evidence="11">
    <location>
        <begin position="36"/>
        <end position="80"/>
    </location>
</feature>
<dbReference type="GO" id="GO:0006915">
    <property type="term" value="P:apoptotic process"/>
    <property type="evidence" value="ECO:0007669"/>
    <property type="project" value="UniProtKB-KW"/>
</dbReference>
<accession>A0A814HWG9</accession>
<dbReference type="Proteomes" id="UP000682733">
    <property type="component" value="Unassembled WGS sequence"/>
</dbReference>
<evidence type="ECO:0000313" key="15">
    <source>
        <dbReference type="EMBL" id="CAF3565496.1"/>
    </source>
</evidence>
<feature type="transmembrane region" description="Helical" evidence="12">
    <location>
        <begin position="463"/>
        <end position="480"/>
    </location>
</feature>
<reference evidence="14" key="1">
    <citation type="submission" date="2021-02" db="EMBL/GenBank/DDBJ databases">
        <authorList>
            <person name="Nowell W R."/>
        </authorList>
    </citation>
    <scope>NUCLEOTIDE SEQUENCE</scope>
</reference>
<comment type="function">
    <text evidence="10">Critical mediator, in cooperation with CASP4, of endoplasmic reticulum-stress induced apoptosis. Required or the activation of CASP4 following endoplasmic reticulum stress.</text>
</comment>
<evidence type="ECO:0000313" key="13">
    <source>
        <dbReference type="EMBL" id="CAF0783617.1"/>
    </source>
</evidence>
<dbReference type="EMBL" id="CAJOBC010003517">
    <property type="protein sequence ID" value="CAF3787925.1"/>
    <property type="molecule type" value="Genomic_DNA"/>
</dbReference>
<evidence type="ECO:0000256" key="9">
    <source>
        <dbReference type="ARBA" id="ARBA00023180"/>
    </source>
</evidence>
<dbReference type="EMBL" id="CAJNOQ010003517">
    <property type="protein sequence ID" value="CAF1016375.1"/>
    <property type="molecule type" value="Genomic_DNA"/>
</dbReference>
<comment type="subunit">
    <text evidence="3">Constitutively interacts with CASP4; required for the localization of procaspase 4 to the ER.</text>
</comment>
<evidence type="ECO:0000313" key="14">
    <source>
        <dbReference type="EMBL" id="CAF1016375.1"/>
    </source>
</evidence>
<dbReference type="OrthoDB" id="10022292at2759"/>
<evidence type="ECO:0000256" key="2">
    <source>
        <dbReference type="ARBA" id="ARBA00007984"/>
    </source>
</evidence>
<name>A0A814HWG9_9BILA</name>
<keyword evidence="7 12" id="KW-1133">Transmembrane helix</keyword>
<dbReference type="Pfam" id="PF10151">
    <property type="entry name" value="TMEM214"/>
    <property type="match status" value="1"/>
</dbReference>
<evidence type="ECO:0000256" key="7">
    <source>
        <dbReference type="ARBA" id="ARBA00022989"/>
    </source>
</evidence>
<evidence type="ECO:0000256" key="1">
    <source>
        <dbReference type="ARBA" id="ARBA00004477"/>
    </source>
</evidence>
<evidence type="ECO:0000256" key="4">
    <source>
        <dbReference type="ARBA" id="ARBA00022692"/>
    </source>
</evidence>
<keyword evidence="9" id="KW-0325">Glycoprotein</keyword>
<keyword evidence="4 12" id="KW-0812">Transmembrane</keyword>
<dbReference type="Proteomes" id="UP000681722">
    <property type="component" value="Unassembled WGS sequence"/>
</dbReference>
<gene>
    <name evidence="14" type="ORF">GPM918_LOCUS14541</name>
    <name evidence="13" type="ORF">OVA965_LOCUS3746</name>
    <name evidence="16" type="ORF">SRO942_LOCUS14541</name>
    <name evidence="15" type="ORF">TMI583_LOCUS3744</name>
</gene>
<dbReference type="Proteomes" id="UP000663829">
    <property type="component" value="Unassembled WGS sequence"/>
</dbReference>
<evidence type="ECO:0000256" key="10">
    <source>
        <dbReference type="ARBA" id="ARBA00024938"/>
    </source>
</evidence>
<comment type="caution">
    <text evidence="14">The sequence shown here is derived from an EMBL/GenBank/DDBJ whole genome shotgun (WGS) entry which is preliminary data.</text>
</comment>
<comment type="subcellular location">
    <subcellularLocation>
        <location evidence="1">Endoplasmic reticulum membrane</location>
        <topology evidence="1">Multi-pass membrane protein</topology>
    </subcellularLocation>
</comment>
<comment type="similarity">
    <text evidence="2">Belongs to the TMEM214 family.</text>
</comment>
<keyword evidence="6" id="KW-0256">Endoplasmic reticulum</keyword>
<organism evidence="14 17">
    <name type="scientific">Didymodactylos carnosus</name>
    <dbReference type="NCBI Taxonomy" id="1234261"/>
    <lineage>
        <taxon>Eukaryota</taxon>
        <taxon>Metazoa</taxon>
        <taxon>Spiralia</taxon>
        <taxon>Gnathifera</taxon>
        <taxon>Rotifera</taxon>
        <taxon>Eurotatoria</taxon>
        <taxon>Bdelloidea</taxon>
        <taxon>Philodinida</taxon>
        <taxon>Philodinidae</taxon>
        <taxon>Didymodactylos</taxon>
    </lineage>
</organism>
<dbReference type="InterPro" id="IPR019308">
    <property type="entry name" value="TMEM214"/>
</dbReference>
<evidence type="ECO:0000256" key="11">
    <source>
        <dbReference type="SAM" id="MobiDB-lite"/>
    </source>
</evidence>
<feature type="compositionally biased region" description="Low complexity" evidence="11">
    <location>
        <begin position="71"/>
        <end position="80"/>
    </location>
</feature>
<keyword evidence="5" id="KW-0053">Apoptosis</keyword>
<dbReference type="EMBL" id="CAJNOK010000926">
    <property type="protein sequence ID" value="CAF0783617.1"/>
    <property type="molecule type" value="Genomic_DNA"/>
</dbReference>
<keyword evidence="17" id="KW-1185">Reference proteome</keyword>
<feature type="region of interest" description="Disordered" evidence="11">
    <location>
        <begin position="1"/>
        <end position="23"/>
    </location>
</feature>
<dbReference type="EMBL" id="CAJOBA010000926">
    <property type="protein sequence ID" value="CAF3565496.1"/>
    <property type="molecule type" value="Genomic_DNA"/>
</dbReference>
<dbReference type="PANTHER" id="PTHR13448:SF0">
    <property type="entry name" value="TRANSMEMBRANE PROTEIN 214"/>
    <property type="match status" value="1"/>
</dbReference>
<dbReference type="Proteomes" id="UP000677228">
    <property type="component" value="Unassembled WGS sequence"/>
</dbReference>
<evidence type="ECO:0000313" key="17">
    <source>
        <dbReference type="Proteomes" id="UP000663829"/>
    </source>
</evidence>